<feature type="region of interest" description="Disordered" evidence="1">
    <location>
        <begin position="1"/>
        <end position="102"/>
    </location>
</feature>
<feature type="compositionally biased region" description="Gly residues" evidence="1">
    <location>
        <begin position="93"/>
        <end position="102"/>
    </location>
</feature>
<accession>A0AAV2CB01</accession>
<sequence>MVGYEGEPWQTRPDGENPWPIGPAEEEELSFADPEGWVDPGLEEARLGWVTEPKSGRTGPTTRRPTGQFGIGRAGLNRTGSGHPPANNSWGASGRGLGKGQE</sequence>
<keyword evidence="3" id="KW-1185">Reference proteome</keyword>
<dbReference type="EMBL" id="OZ034813">
    <property type="protein sequence ID" value="CAL1353682.1"/>
    <property type="molecule type" value="Genomic_DNA"/>
</dbReference>
<evidence type="ECO:0000313" key="3">
    <source>
        <dbReference type="Proteomes" id="UP001497516"/>
    </source>
</evidence>
<organism evidence="2 3">
    <name type="scientific">Linum trigynum</name>
    <dbReference type="NCBI Taxonomy" id="586398"/>
    <lineage>
        <taxon>Eukaryota</taxon>
        <taxon>Viridiplantae</taxon>
        <taxon>Streptophyta</taxon>
        <taxon>Embryophyta</taxon>
        <taxon>Tracheophyta</taxon>
        <taxon>Spermatophyta</taxon>
        <taxon>Magnoliopsida</taxon>
        <taxon>eudicotyledons</taxon>
        <taxon>Gunneridae</taxon>
        <taxon>Pentapetalae</taxon>
        <taxon>rosids</taxon>
        <taxon>fabids</taxon>
        <taxon>Malpighiales</taxon>
        <taxon>Linaceae</taxon>
        <taxon>Linum</taxon>
    </lineage>
</organism>
<name>A0AAV2CB01_9ROSI</name>
<protein>
    <submittedName>
        <fullName evidence="2">Uncharacterized protein</fullName>
    </submittedName>
</protein>
<reference evidence="2 3" key="1">
    <citation type="submission" date="2024-04" db="EMBL/GenBank/DDBJ databases">
        <authorList>
            <person name="Fracassetti M."/>
        </authorList>
    </citation>
    <scope>NUCLEOTIDE SEQUENCE [LARGE SCALE GENOMIC DNA]</scope>
</reference>
<feature type="compositionally biased region" description="Low complexity" evidence="1">
    <location>
        <begin position="56"/>
        <end position="67"/>
    </location>
</feature>
<proteinExistence type="predicted"/>
<evidence type="ECO:0000313" key="2">
    <source>
        <dbReference type="EMBL" id="CAL1353682.1"/>
    </source>
</evidence>
<evidence type="ECO:0000256" key="1">
    <source>
        <dbReference type="SAM" id="MobiDB-lite"/>
    </source>
</evidence>
<dbReference type="Proteomes" id="UP001497516">
    <property type="component" value="Chromosome 1"/>
</dbReference>
<gene>
    <name evidence="2" type="ORF">LTRI10_LOCUS1563</name>
</gene>
<dbReference type="AlphaFoldDB" id="A0AAV2CB01"/>